<dbReference type="Pfam" id="PF01738">
    <property type="entry name" value="DLH"/>
    <property type="match status" value="1"/>
</dbReference>
<dbReference type="InterPro" id="IPR029058">
    <property type="entry name" value="AB_hydrolase_fold"/>
</dbReference>
<dbReference type="PANTHER" id="PTHR17630:SF87">
    <property type="entry name" value="DIENELACTONE HYDROLASE DOMAIN-CONTAINING PROTEIN"/>
    <property type="match status" value="1"/>
</dbReference>
<dbReference type="SUPFAM" id="SSF53474">
    <property type="entry name" value="alpha/beta-Hydrolases"/>
    <property type="match status" value="1"/>
</dbReference>
<comment type="caution">
    <text evidence="2">The sequence shown here is derived from an EMBL/GenBank/DDBJ whole genome shotgun (WGS) entry which is preliminary data.</text>
</comment>
<feature type="domain" description="Dienelactone hydrolase" evidence="1">
    <location>
        <begin position="29"/>
        <end position="279"/>
    </location>
</feature>
<evidence type="ECO:0000313" key="3">
    <source>
        <dbReference type="Proteomes" id="UP001175000"/>
    </source>
</evidence>
<evidence type="ECO:0000313" key="2">
    <source>
        <dbReference type="EMBL" id="KAK0623759.1"/>
    </source>
</evidence>
<sequence length="281" mass="31325">MSAPCDQCIKGSIHAGLPTGTIATLHGLPTYTVGSPNPTKGIIVIYSDVFGLNLPNNKLIADSYAKSGEYLVYLPDFFEGDPLIIQLADVLIPVDVKKQSTLSKYSGLLARMPSYLMWSGRHKDEKTNTVCMEWLEKLRKAEPERKIGMVGFCWGGKYALRAGQEKYVVEVDGKKRPLVDAVVALHPSNLVFPEGVEKIVVPTSYGWGEEDSFVKVESKGKVEAIQEAEKKDGREVPEVEHRVYKPGRHGFAVRGNPDDEQERKCLEDSVTQVLEWFAKWL</sequence>
<name>A0AA39WY30_9PEZI</name>
<proteinExistence type="predicted"/>
<gene>
    <name evidence="2" type="ORF">B0T14DRAFT_189296</name>
</gene>
<accession>A0AA39WY30</accession>
<keyword evidence="3" id="KW-1185">Reference proteome</keyword>
<dbReference type="Proteomes" id="UP001175000">
    <property type="component" value="Unassembled WGS sequence"/>
</dbReference>
<dbReference type="InterPro" id="IPR002925">
    <property type="entry name" value="Dienelactn_hydro"/>
</dbReference>
<dbReference type="AlphaFoldDB" id="A0AA39WY30"/>
<dbReference type="EMBL" id="JAULSU010000003">
    <property type="protein sequence ID" value="KAK0623759.1"/>
    <property type="molecule type" value="Genomic_DNA"/>
</dbReference>
<reference evidence="2" key="1">
    <citation type="submission" date="2023-06" db="EMBL/GenBank/DDBJ databases">
        <title>Genome-scale phylogeny and comparative genomics of the fungal order Sordariales.</title>
        <authorList>
            <consortium name="Lawrence Berkeley National Laboratory"/>
            <person name="Hensen N."/>
            <person name="Bonometti L."/>
            <person name="Westerberg I."/>
            <person name="Brannstrom I.O."/>
            <person name="Guillou S."/>
            <person name="Cros-Aarteil S."/>
            <person name="Calhoun S."/>
            <person name="Haridas S."/>
            <person name="Kuo A."/>
            <person name="Mondo S."/>
            <person name="Pangilinan J."/>
            <person name="Riley R."/>
            <person name="Labutti K."/>
            <person name="Andreopoulos B."/>
            <person name="Lipzen A."/>
            <person name="Chen C."/>
            <person name="Yanf M."/>
            <person name="Daum C."/>
            <person name="Ng V."/>
            <person name="Clum A."/>
            <person name="Steindorff A."/>
            <person name="Ohm R."/>
            <person name="Martin F."/>
            <person name="Silar P."/>
            <person name="Natvig D."/>
            <person name="Lalanne C."/>
            <person name="Gautier V."/>
            <person name="Ament-Velasquez S.L."/>
            <person name="Kruys A."/>
            <person name="Hutchinson M.I."/>
            <person name="Powell A.J."/>
            <person name="Barry K."/>
            <person name="Miller A.N."/>
            <person name="Grigoriev I.V."/>
            <person name="Debuchy R."/>
            <person name="Gladieux P."/>
            <person name="Thoren M.H."/>
            <person name="Johannesson H."/>
        </authorList>
    </citation>
    <scope>NUCLEOTIDE SEQUENCE</scope>
    <source>
        <strain evidence="2">CBS 606.72</strain>
    </source>
</reference>
<protein>
    <submittedName>
        <fullName evidence="2">Dienelactone hydrolase</fullName>
    </submittedName>
</protein>
<evidence type="ECO:0000259" key="1">
    <source>
        <dbReference type="Pfam" id="PF01738"/>
    </source>
</evidence>
<keyword evidence="2" id="KW-0378">Hydrolase</keyword>
<dbReference type="GO" id="GO:0016787">
    <property type="term" value="F:hydrolase activity"/>
    <property type="evidence" value="ECO:0007669"/>
    <property type="project" value="UniProtKB-KW"/>
</dbReference>
<dbReference type="Gene3D" id="3.40.50.1820">
    <property type="entry name" value="alpha/beta hydrolase"/>
    <property type="match status" value="1"/>
</dbReference>
<dbReference type="PANTHER" id="PTHR17630">
    <property type="entry name" value="DIENELACTONE HYDROLASE"/>
    <property type="match status" value="1"/>
</dbReference>
<organism evidence="2 3">
    <name type="scientific">Immersiella caudata</name>
    <dbReference type="NCBI Taxonomy" id="314043"/>
    <lineage>
        <taxon>Eukaryota</taxon>
        <taxon>Fungi</taxon>
        <taxon>Dikarya</taxon>
        <taxon>Ascomycota</taxon>
        <taxon>Pezizomycotina</taxon>
        <taxon>Sordariomycetes</taxon>
        <taxon>Sordariomycetidae</taxon>
        <taxon>Sordariales</taxon>
        <taxon>Lasiosphaeriaceae</taxon>
        <taxon>Immersiella</taxon>
    </lineage>
</organism>